<keyword evidence="7" id="KW-1185">Reference proteome</keyword>
<sequence>METPPKELRRGWTTGACATAAVKAALERLWGGAFPEAVRITLPRGERPMFDVAQQGAGEGWAEAGIVKDAGDDPDVTHGALILARVRAAAPGAGVSFHAGEGVGLVTKPGLPIPPGEPAINPVPREMMRGVVAEQAGRFGAAPDVEITISIPGGEALAEKTWNPRLGIAGGLSVLGTTGIVRPFSCSAWIASIHRGVDVARATGLTHVAGCTGATSERVVQALYDLPDHAMLDMGDFAGGMLKYLAKHPVARVTIGGGLGKLTKLGQGAVDLHSGRSQVDFARLADLVGVPQVAGCNTVLEAYGIVGKPLAEAVAAQALAAVRERFGTAMDFDVVAVSREGAVIARAGP</sequence>
<keyword evidence="4 5" id="KW-0949">S-adenosyl-L-methionine</keyword>
<reference evidence="6" key="1">
    <citation type="journal article" date="2023" name="Int. J. Syst. Evol. Microbiol.">
        <title>Sinisalibacter aestuarii sp. nov., isolated from estuarine sediment of the Arakawa River.</title>
        <authorList>
            <person name="Arafat S.T."/>
            <person name="Hirano S."/>
            <person name="Sato A."/>
            <person name="Takeuchi K."/>
            <person name="Yasuda T."/>
            <person name="Terahara T."/>
            <person name="Hamada M."/>
            <person name="Kobayashi T."/>
        </authorList>
    </citation>
    <scope>NUCLEOTIDE SEQUENCE</scope>
    <source>
        <strain evidence="6">B-399</strain>
    </source>
</reference>
<dbReference type="NCBIfam" id="NF000849">
    <property type="entry name" value="PRK00075.1-1"/>
    <property type="match status" value="1"/>
</dbReference>
<dbReference type="InterPro" id="IPR002748">
    <property type="entry name" value="CbiD"/>
</dbReference>
<dbReference type="Pfam" id="PF01888">
    <property type="entry name" value="CbiD"/>
    <property type="match status" value="1"/>
</dbReference>
<evidence type="ECO:0000256" key="5">
    <source>
        <dbReference type="HAMAP-Rule" id="MF_00787"/>
    </source>
</evidence>
<evidence type="ECO:0000313" key="6">
    <source>
        <dbReference type="EMBL" id="GKY87902.1"/>
    </source>
</evidence>
<dbReference type="InterPro" id="IPR036074">
    <property type="entry name" value="CbiD_sf"/>
</dbReference>
<evidence type="ECO:0000256" key="2">
    <source>
        <dbReference type="ARBA" id="ARBA00022603"/>
    </source>
</evidence>
<comment type="function">
    <text evidence="5">Catalyzes the methylation of C-1 in cobalt-precorrin-5B to form cobalt-precorrin-6A.</text>
</comment>
<dbReference type="HAMAP" id="MF_00787">
    <property type="entry name" value="CbiD"/>
    <property type="match status" value="1"/>
</dbReference>
<dbReference type="EMBL" id="BROH01000004">
    <property type="protein sequence ID" value="GKY87902.1"/>
    <property type="molecule type" value="Genomic_DNA"/>
</dbReference>
<gene>
    <name evidence="5 6" type="primary">cbiD</name>
    <name evidence="6" type="ORF">STA1M1_17710</name>
</gene>
<organism evidence="6 7">
    <name type="scientific">Sinisalibacter aestuarii</name>
    <dbReference type="NCBI Taxonomy" id="2949426"/>
    <lineage>
        <taxon>Bacteria</taxon>
        <taxon>Pseudomonadati</taxon>
        <taxon>Pseudomonadota</taxon>
        <taxon>Alphaproteobacteria</taxon>
        <taxon>Rhodobacterales</taxon>
        <taxon>Roseobacteraceae</taxon>
        <taxon>Sinisalibacter</taxon>
    </lineage>
</organism>
<dbReference type="SUPFAM" id="SSF111342">
    <property type="entry name" value="CbiD-like"/>
    <property type="match status" value="1"/>
</dbReference>
<dbReference type="NCBIfam" id="TIGR00312">
    <property type="entry name" value="cbiD"/>
    <property type="match status" value="1"/>
</dbReference>
<comment type="pathway">
    <text evidence="5">Cofactor biosynthesis; adenosylcobalamin biosynthesis; cob(II)yrinate a,c-diamide from sirohydrochlorin (anaerobic route): step 6/10.</text>
</comment>
<dbReference type="Gene3D" id="3.30.2110.10">
    <property type="entry name" value="CbiD-like"/>
    <property type="match status" value="1"/>
</dbReference>
<comment type="catalytic activity">
    <reaction evidence="5">
        <text>Co-precorrin-5B + S-adenosyl-L-methionine = Co-precorrin-6A + S-adenosyl-L-homocysteine</text>
        <dbReference type="Rhea" id="RHEA:26285"/>
        <dbReference type="ChEBI" id="CHEBI:57856"/>
        <dbReference type="ChEBI" id="CHEBI:59789"/>
        <dbReference type="ChEBI" id="CHEBI:60063"/>
        <dbReference type="ChEBI" id="CHEBI:60064"/>
        <dbReference type="EC" id="2.1.1.195"/>
    </reaction>
</comment>
<dbReference type="PANTHER" id="PTHR35863:SF1">
    <property type="entry name" value="COBALT-PRECORRIN-5B C(1)-METHYLTRANSFERASE"/>
    <property type="match status" value="1"/>
</dbReference>
<evidence type="ECO:0000256" key="1">
    <source>
        <dbReference type="ARBA" id="ARBA00022573"/>
    </source>
</evidence>
<dbReference type="Proteomes" id="UP001144205">
    <property type="component" value="Unassembled WGS sequence"/>
</dbReference>
<keyword evidence="2 5" id="KW-0489">Methyltransferase</keyword>
<dbReference type="EC" id="2.1.1.195" evidence="5"/>
<proteinExistence type="inferred from homology"/>
<keyword evidence="3 5" id="KW-0808">Transferase</keyword>
<name>A0ABQ5LSC0_9RHOB</name>
<dbReference type="RefSeq" id="WP_281841888.1">
    <property type="nucleotide sequence ID" value="NZ_BROH01000004.1"/>
</dbReference>
<evidence type="ECO:0000313" key="7">
    <source>
        <dbReference type="Proteomes" id="UP001144205"/>
    </source>
</evidence>
<evidence type="ECO:0000256" key="4">
    <source>
        <dbReference type="ARBA" id="ARBA00022691"/>
    </source>
</evidence>
<dbReference type="PANTHER" id="PTHR35863">
    <property type="entry name" value="COBALT-PRECORRIN-5B C(1)-METHYLTRANSFERASE"/>
    <property type="match status" value="1"/>
</dbReference>
<protein>
    <recommendedName>
        <fullName evidence="5">Cobalt-precorrin-5B C(1)-methyltransferase</fullName>
        <ecNumber evidence="5">2.1.1.195</ecNumber>
    </recommendedName>
    <alternativeName>
        <fullName evidence="5">Cobalt-precorrin-6A synthase</fullName>
    </alternativeName>
</protein>
<comment type="caution">
    <text evidence="6">The sequence shown here is derived from an EMBL/GenBank/DDBJ whole genome shotgun (WGS) entry which is preliminary data.</text>
</comment>
<evidence type="ECO:0000256" key="3">
    <source>
        <dbReference type="ARBA" id="ARBA00022679"/>
    </source>
</evidence>
<accession>A0ABQ5LSC0</accession>
<keyword evidence="1 5" id="KW-0169">Cobalamin biosynthesis</keyword>
<comment type="similarity">
    <text evidence="5">Belongs to the CbiD family.</text>
</comment>
<dbReference type="PIRSF" id="PIRSF026782">
    <property type="entry name" value="CbiD"/>
    <property type="match status" value="1"/>
</dbReference>